<accession>C7YWU4</accession>
<dbReference type="OMA" id="RCSAQHI"/>
<dbReference type="InParanoid" id="C7YWU4"/>
<dbReference type="InterPro" id="IPR032675">
    <property type="entry name" value="LRR_dom_sf"/>
</dbReference>
<dbReference type="VEuPathDB" id="FungiDB:NECHADRAFT_82786"/>
<evidence type="ECO:0000313" key="3">
    <source>
        <dbReference type="Proteomes" id="UP000005206"/>
    </source>
</evidence>
<evidence type="ECO:0000313" key="2">
    <source>
        <dbReference type="EMBL" id="EEU43467.1"/>
    </source>
</evidence>
<evidence type="ECO:0008006" key="4">
    <source>
        <dbReference type="Google" id="ProtNLM"/>
    </source>
</evidence>
<dbReference type="eggNOG" id="ENOG502SNWE">
    <property type="taxonomic scope" value="Eukaryota"/>
</dbReference>
<keyword evidence="3" id="KW-1185">Reference proteome</keyword>
<dbReference type="EMBL" id="GG698902">
    <property type="protein sequence ID" value="EEU43467.1"/>
    <property type="molecule type" value="Genomic_DNA"/>
</dbReference>
<dbReference type="KEGG" id="nhe:NECHADRAFT_82786"/>
<feature type="region of interest" description="Disordered" evidence="1">
    <location>
        <begin position="1"/>
        <end position="35"/>
    </location>
</feature>
<evidence type="ECO:0000256" key="1">
    <source>
        <dbReference type="SAM" id="MobiDB-lite"/>
    </source>
</evidence>
<dbReference type="Gene3D" id="3.80.10.10">
    <property type="entry name" value="Ribonuclease Inhibitor"/>
    <property type="match status" value="1"/>
</dbReference>
<feature type="compositionally biased region" description="Low complexity" evidence="1">
    <location>
        <begin position="1"/>
        <end position="12"/>
    </location>
</feature>
<organism evidence="2 3">
    <name type="scientific">Fusarium vanettenii (strain ATCC MYA-4622 / CBS 123669 / FGSC 9596 / NRRL 45880 / 77-13-4)</name>
    <name type="common">Fusarium solani subsp. pisi</name>
    <dbReference type="NCBI Taxonomy" id="660122"/>
    <lineage>
        <taxon>Eukaryota</taxon>
        <taxon>Fungi</taxon>
        <taxon>Dikarya</taxon>
        <taxon>Ascomycota</taxon>
        <taxon>Pezizomycotina</taxon>
        <taxon>Sordariomycetes</taxon>
        <taxon>Hypocreomycetidae</taxon>
        <taxon>Hypocreales</taxon>
        <taxon>Nectriaceae</taxon>
        <taxon>Fusarium</taxon>
        <taxon>Fusarium solani species complex</taxon>
        <taxon>Fusarium vanettenii</taxon>
    </lineage>
</organism>
<dbReference type="GeneID" id="9666564"/>
<sequence length="602" mass="67147">MYSGFSFFTSGPSGRGSGSGSSQRTVDQYGKDRDKKRPLLLDAVMGSQERASRSSSRLLQMPAEILAEIVNLLGDSKSALANLALVNSDCRQLARTSQFAEVTFDYSARSKGLFAHLAKEAGSQTTKPSIAACVRRATFAAHPSRDVDDVLWAVKSSSLSEEDIQTYIKLRNALAHGLSAMPNLEALIWVYPLALDTAFFQLITQSKAQHVKLSRIMVNGPPGSLEPPLLPSTWPVFSSLFRLCSPTLESLRWSYKGSIYSGESHCISFGKDPISFPRLLELQLEFVQLSDVEFSSLFPPHLRAIQLSGEITIEDAAEDLCNRNFPHLEAFAIPRLPLHPQFCKLITDFILRHQHVKKLYIHEADWVKGRDAHLDRVIIPALTGHNFSQLRSLSLAWGGGSDEDDDHIPHNLRIPKKSLLALEALTSLEQLSLAVGNQTGEEAQWAVKHDKLLASLGKLQKLKKLALSRDTYPIPLDEDDRYSDDYYEACAVTDAEIRDAKLRPELDIEEDLEGTGLDDEGSDDDDMRDWTRAHRNRMLSHAERYAAVLPELEWMFCGRWPMGIVRDPKNPAAPVKAVPLSRSMDECVTFLKKTFGCEVSQT</sequence>
<dbReference type="AlphaFoldDB" id="C7YWU4"/>
<dbReference type="SUPFAM" id="SSF52047">
    <property type="entry name" value="RNI-like"/>
    <property type="match status" value="1"/>
</dbReference>
<dbReference type="RefSeq" id="XP_003049180.1">
    <property type="nucleotide sequence ID" value="XM_003049134.1"/>
</dbReference>
<dbReference type="OrthoDB" id="3257981at2759"/>
<name>C7YWU4_FUSV7</name>
<proteinExistence type="predicted"/>
<dbReference type="Proteomes" id="UP000005206">
    <property type="component" value="Chromosome 7"/>
</dbReference>
<reference evidence="2 3" key="1">
    <citation type="journal article" date="2009" name="PLoS Genet.">
        <title>The genome of Nectria haematococca: contribution of supernumerary chromosomes to gene expansion.</title>
        <authorList>
            <person name="Coleman J.J."/>
            <person name="Rounsley S.D."/>
            <person name="Rodriguez-Carres M."/>
            <person name="Kuo A."/>
            <person name="Wasmann C.C."/>
            <person name="Grimwood J."/>
            <person name="Schmutz J."/>
            <person name="Taga M."/>
            <person name="White G.J."/>
            <person name="Zhou S."/>
            <person name="Schwartz D.C."/>
            <person name="Freitag M."/>
            <person name="Ma L.J."/>
            <person name="Danchin E.G."/>
            <person name="Henrissat B."/>
            <person name="Coutinho P.M."/>
            <person name="Nelson D.R."/>
            <person name="Straney D."/>
            <person name="Napoli C.A."/>
            <person name="Barker B.M."/>
            <person name="Gribskov M."/>
            <person name="Rep M."/>
            <person name="Kroken S."/>
            <person name="Molnar I."/>
            <person name="Rensing C."/>
            <person name="Kennell J.C."/>
            <person name="Zamora J."/>
            <person name="Farman M.L."/>
            <person name="Selker E.U."/>
            <person name="Salamov A."/>
            <person name="Shapiro H."/>
            <person name="Pangilinan J."/>
            <person name="Lindquist E."/>
            <person name="Lamers C."/>
            <person name="Grigoriev I.V."/>
            <person name="Geiser D.M."/>
            <person name="Covert S.F."/>
            <person name="Temporini E."/>
            <person name="Vanetten H.D."/>
        </authorList>
    </citation>
    <scope>NUCLEOTIDE SEQUENCE [LARGE SCALE GENOMIC DNA]</scope>
    <source>
        <strain evidence="3">ATCC MYA-4622 / CBS 123669 / FGSC 9596 / NRRL 45880 / 77-13-4</strain>
    </source>
</reference>
<protein>
    <recommendedName>
        <fullName evidence="4">F-box domain-containing protein</fullName>
    </recommendedName>
</protein>
<dbReference type="HOGENOM" id="CLU_027349_0_0_1"/>
<gene>
    <name evidence="2" type="ORF">NECHADRAFT_82786</name>
</gene>